<comment type="caution">
    <text evidence="1">The sequence shown here is derived from an EMBL/GenBank/DDBJ whole genome shotgun (WGS) entry which is preliminary data.</text>
</comment>
<evidence type="ECO:0000313" key="1">
    <source>
        <dbReference type="EMBL" id="KAI4827166.1"/>
    </source>
</evidence>
<sequence length="208" mass="22876">PTLLLTALEPTLLLTALEPTLLLTALEPTLAQATAPDPTIAPAPEYLTLAPVTASEPAIAEATVQPTLAPPPEPTDKPPIRQPCGPKCRRKCSETFSEDRQREIWGKYWDMPYPEKSSFMFHSVCQVPTATVCGDGNQVSGAGYHPTNDSLVLSVMGKDISTPLAPPKDQRGRHAPANKLDQKPLHEHIESFHPTVSHYRREHAPWRR</sequence>
<protein>
    <submittedName>
        <fullName evidence="1">Uncharacterized protein</fullName>
    </submittedName>
</protein>
<reference evidence="1" key="1">
    <citation type="submission" date="2022-05" db="EMBL/GenBank/DDBJ databases">
        <title>Chromosome-level genome of Chaenocephalus aceratus.</title>
        <authorList>
            <person name="Park H."/>
        </authorList>
    </citation>
    <scope>NUCLEOTIDE SEQUENCE</scope>
    <source>
        <strain evidence="1">KU_202001</strain>
    </source>
</reference>
<feature type="non-terminal residue" evidence="1">
    <location>
        <position position="1"/>
    </location>
</feature>
<keyword evidence="2" id="KW-1185">Reference proteome</keyword>
<name>A0ACB9XJD0_CHAAC</name>
<proteinExistence type="predicted"/>
<accession>A0ACB9XJD0</accession>
<organism evidence="1 2">
    <name type="scientific">Chaenocephalus aceratus</name>
    <name type="common">Blackfin icefish</name>
    <name type="synonym">Chaenichthys aceratus</name>
    <dbReference type="NCBI Taxonomy" id="36190"/>
    <lineage>
        <taxon>Eukaryota</taxon>
        <taxon>Metazoa</taxon>
        <taxon>Chordata</taxon>
        <taxon>Craniata</taxon>
        <taxon>Vertebrata</taxon>
        <taxon>Euteleostomi</taxon>
        <taxon>Actinopterygii</taxon>
        <taxon>Neopterygii</taxon>
        <taxon>Teleostei</taxon>
        <taxon>Neoteleostei</taxon>
        <taxon>Acanthomorphata</taxon>
        <taxon>Eupercaria</taxon>
        <taxon>Perciformes</taxon>
        <taxon>Notothenioidei</taxon>
        <taxon>Channichthyidae</taxon>
        <taxon>Chaenocephalus</taxon>
    </lineage>
</organism>
<dbReference type="EMBL" id="CM043789">
    <property type="protein sequence ID" value="KAI4827166.1"/>
    <property type="molecule type" value="Genomic_DNA"/>
</dbReference>
<gene>
    <name evidence="1" type="ORF">KUCAC02_030584</name>
</gene>
<evidence type="ECO:0000313" key="2">
    <source>
        <dbReference type="Proteomes" id="UP001057452"/>
    </source>
</evidence>
<dbReference type="Proteomes" id="UP001057452">
    <property type="component" value="Chromosome 5"/>
</dbReference>